<accession>A0A6I4NUI2</accession>
<feature type="domain" description="Calcineurin-like phosphoesterase" evidence="3">
    <location>
        <begin position="345"/>
        <end position="539"/>
    </location>
</feature>
<dbReference type="SUPFAM" id="SSF49363">
    <property type="entry name" value="Purple acid phosphatase, N-terminal domain"/>
    <property type="match status" value="1"/>
</dbReference>
<gene>
    <name evidence="5" type="ORF">GB864_05180</name>
</gene>
<dbReference type="InterPro" id="IPR015914">
    <property type="entry name" value="PAPs_N"/>
</dbReference>
<dbReference type="GO" id="GO:0046872">
    <property type="term" value="F:metal ion binding"/>
    <property type="evidence" value="ECO:0007669"/>
    <property type="project" value="InterPro"/>
</dbReference>
<organism evidence="5 6">
    <name type="scientific">Agromyces seonyuensis</name>
    <dbReference type="NCBI Taxonomy" id="2662446"/>
    <lineage>
        <taxon>Bacteria</taxon>
        <taxon>Bacillati</taxon>
        <taxon>Actinomycetota</taxon>
        <taxon>Actinomycetes</taxon>
        <taxon>Micrococcales</taxon>
        <taxon>Microbacteriaceae</taxon>
        <taxon>Agromyces</taxon>
    </lineage>
</organism>
<feature type="signal peptide" evidence="2">
    <location>
        <begin position="1"/>
        <end position="40"/>
    </location>
</feature>
<evidence type="ECO:0000259" key="4">
    <source>
        <dbReference type="Pfam" id="PF16656"/>
    </source>
</evidence>
<reference evidence="5 6" key="1">
    <citation type="submission" date="2019-12" db="EMBL/GenBank/DDBJ databases">
        <authorList>
            <person name="Kim Y.S."/>
        </authorList>
    </citation>
    <scope>NUCLEOTIDE SEQUENCE [LARGE SCALE GENOMIC DNA]</scope>
    <source>
        <strain evidence="5 6">MMS17-SY077</strain>
    </source>
</reference>
<evidence type="ECO:0000256" key="1">
    <source>
        <dbReference type="ARBA" id="ARBA00022729"/>
    </source>
</evidence>
<dbReference type="InterPro" id="IPR029052">
    <property type="entry name" value="Metallo-depent_PP-like"/>
</dbReference>
<dbReference type="Gene3D" id="3.60.21.10">
    <property type="match status" value="1"/>
</dbReference>
<proteinExistence type="predicted"/>
<sequence length="808" mass="83465">MNTTRAAGSRPRHGVRLAAACGLLPLVAGSIVATALPAAAADLPASFLSTSSTWSYSDNGTNPSPGDADRLAWTRAGFDDSAWKTGAGAFGAKSGSATPNLGSGFPVTTVLNQYYPGTTTDIETFHLRTSFDITADQLGQIDGLAGSVVFDDGVQVFVNGVKVAGFADDAVNAAAEGSKNLVYAGNNLSDPVSGTFTVPEAVLHAGSNEVAVALYQGRANSSDVYLDLKSLAPITEGAGSASISDLVLGVGADETQRNLAWYSSADTAQTVQFAPATAYDGTTFPASAVSAAATGGLTTSGEYNRFATIDGLAANTAYVYRVGAEGAWSAVQSFRTQDFAGDFDFLFFGDPQIGSSGNVANDQAGWVDTVNVATQTYPDAELLFSAGDQVESASNEAQYAAFLAADQLTEIPFVATNGNHDVGSKAYSQHFNTPNLTASAGAGTSTSSGGDYWFIYKDVLFMNLNSNSRDYSTHIPWMEQVVAEHGDEAKWKVLAFHHSIYSSGPHGTDSDVVDRRNNLPTTISDLGIDLVLQGHDHSYARSYLMHNGEKADPAEVAGADQVVAGPGGVLYVTANSASGSKYYDINSQVANFSWLSVKNQEKVRNYTAVEVTDGAITVKTLRSQANGDANPINSVVDAVTLTRAEGEDGVSQDLQVAVPEQAAGEFSWSIDGTNGIVDLGTAEQAADAFTASGAINPIRVSDTRKGSPVWSISAQSGDFAAGADEFGGEYLGWTPQVTEAGGGALAGAAVSSKFDGGTGLATSSVLGSALAGHAKGAAKLSADLFLKVPVDLAPEGVYSTKLTLTALS</sequence>
<keyword evidence="6" id="KW-1185">Reference proteome</keyword>
<comment type="caution">
    <text evidence="5">The sequence shown here is derived from an EMBL/GenBank/DDBJ whole genome shotgun (WGS) entry which is preliminary data.</text>
</comment>
<dbReference type="InterPro" id="IPR008963">
    <property type="entry name" value="Purple_acid_Pase-like_N"/>
</dbReference>
<protein>
    <submittedName>
        <fullName evidence="5">Metallophosphoesterase</fullName>
    </submittedName>
</protein>
<keyword evidence="1 2" id="KW-0732">Signal</keyword>
<dbReference type="RefSeq" id="WP_160423287.1">
    <property type="nucleotide sequence ID" value="NZ_WSTA01000016.1"/>
</dbReference>
<dbReference type="PANTHER" id="PTHR45867:SF3">
    <property type="entry name" value="ACID PHOSPHATASE TYPE 7"/>
    <property type="match status" value="1"/>
</dbReference>
<dbReference type="Proteomes" id="UP000438182">
    <property type="component" value="Unassembled WGS sequence"/>
</dbReference>
<feature type="chain" id="PRO_5026158582" evidence="2">
    <location>
        <begin position="41"/>
        <end position="808"/>
    </location>
</feature>
<evidence type="ECO:0000259" key="3">
    <source>
        <dbReference type="Pfam" id="PF00149"/>
    </source>
</evidence>
<dbReference type="Pfam" id="PF00149">
    <property type="entry name" value="Metallophos"/>
    <property type="match status" value="1"/>
</dbReference>
<dbReference type="InterPro" id="IPR004843">
    <property type="entry name" value="Calcineurin-like_PHP"/>
</dbReference>
<evidence type="ECO:0000313" key="5">
    <source>
        <dbReference type="EMBL" id="MWB97940.1"/>
    </source>
</evidence>
<dbReference type="PANTHER" id="PTHR45867">
    <property type="entry name" value="PURPLE ACID PHOSPHATASE"/>
    <property type="match status" value="1"/>
</dbReference>
<dbReference type="GO" id="GO:0003993">
    <property type="term" value="F:acid phosphatase activity"/>
    <property type="evidence" value="ECO:0007669"/>
    <property type="project" value="InterPro"/>
</dbReference>
<name>A0A6I4NUI2_9MICO</name>
<dbReference type="AlphaFoldDB" id="A0A6I4NUI2"/>
<dbReference type="SUPFAM" id="SSF56300">
    <property type="entry name" value="Metallo-dependent phosphatases"/>
    <property type="match status" value="1"/>
</dbReference>
<dbReference type="Gene3D" id="2.60.120.260">
    <property type="entry name" value="Galactose-binding domain-like"/>
    <property type="match status" value="1"/>
</dbReference>
<feature type="domain" description="Purple acid phosphatase N-terminal" evidence="4">
    <location>
        <begin position="247"/>
        <end position="336"/>
    </location>
</feature>
<dbReference type="Pfam" id="PF16656">
    <property type="entry name" value="Pur_ac_phosph_N"/>
    <property type="match status" value="1"/>
</dbReference>
<evidence type="ECO:0000313" key="6">
    <source>
        <dbReference type="Proteomes" id="UP000438182"/>
    </source>
</evidence>
<evidence type="ECO:0000256" key="2">
    <source>
        <dbReference type="SAM" id="SignalP"/>
    </source>
</evidence>
<dbReference type="EMBL" id="WSTA01000016">
    <property type="protein sequence ID" value="MWB97940.1"/>
    <property type="molecule type" value="Genomic_DNA"/>
</dbReference>